<evidence type="ECO:0000313" key="1">
    <source>
        <dbReference type="Proteomes" id="UP000035681"/>
    </source>
</evidence>
<dbReference type="WBParaSite" id="SSTP_0000139700.1">
    <property type="protein sequence ID" value="SSTP_0000139700.1"/>
    <property type="gene ID" value="SSTP_0000139700"/>
</dbReference>
<name>A0A0K0DVY0_STRER</name>
<dbReference type="SFLD" id="SFLDS00003">
    <property type="entry name" value="Haloacid_Dehalogenase"/>
    <property type="match status" value="1"/>
</dbReference>
<reference evidence="2" key="1">
    <citation type="submission" date="2015-08" db="UniProtKB">
        <authorList>
            <consortium name="WormBaseParasite"/>
        </authorList>
    </citation>
    <scope>IDENTIFICATION</scope>
</reference>
<dbReference type="InterPro" id="IPR051828">
    <property type="entry name" value="HAD-like_hydrolase_domain"/>
</dbReference>
<dbReference type="Proteomes" id="UP000035681">
    <property type="component" value="Unplaced"/>
</dbReference>
<dbReference type="CDD" id="cd16415">
    <property type="entry name" value="HAD_dREG-2_like"/>
    <property type="match status" value="1"/>
</dbReference>
<dbReference type="Pfam" id="PF00702">
    <property type="entry name" value="Hydrolase"/>
    <property type="match status" value="1"/>
</dbReference>
<dbReference type="WBParaSite" id="TCONS_00006100.p1">
    <property type="protein sequence ID" value="TCONS_00006100.p1"/>
    <property type="gene ID" value="XLOC_004281"/>
</dbReference>
<dbReference type="SFLD" id="SFLDG01129">
    <property type="entry name" value="C1.5:_HAD__Beta-PGM__Phosphata"/>
    <property type="match status" value="1"/>
</dbReference>
<dbReference type="AlphaFoldDB" id="A0A0K0DVY0"/>
<dbReference type="Gene3D" id="3.40.50.1000">
    <property type="entry name" value="HAD superfamily/HAD-like"/>
    <property type="match status" value="1"/>
</dbReference>
<sequence>MLKSINKSLVKVISFDATDTLIRLKGTPGLIYSTVGKDFGLLLNASEINCKFKKDMEILKTELPCFAFGQGGPKKWWNELVHRTCNLEKNETSVAFVDRLFNELSSSKHCKLINEKTPEILKYLRSNGYKLAIVSNSDSRLRDILCQLLGGDFFDDYLISSEIGFSKPDKRIFLTLCQRLSCSPQDILHIGDHLVKDYQGIVDFGGQGLLLNNSGDHNSINSLDNLYHINKID</sequence>
<accession>A0A0K0DVY0</accession>
<dbReference type="InterPro" id="IPR044924">
    <property type="entry name" value="HAD-SF_hydro_IA_REG-2-like_cap"/>
</dbReference>
<dbReference type="PANTHER" id="PTHR46191:SF2">
    <property type="entry name" value="HALOACID DEHALOGENASE-LIKE HYDROLASE DOMAIN-CONTAINING PROTEIN 3"/>
    <property type="match status" value="1"/>
</dbReference>
<organism evidence="2">
    <name type="scientific">Strongyloides stercoralis</name>
    <name type="common">Threadworm</name>
    <dbReference type="NCBI Taxonomy" id="6248"/>
    <lineage>
        <taxon>Eukaryota</taxon>
        <taxon>Metazoa</taxon>
        <taxon>Ecdysozoa</taxon>
        <taxon>Nematoda</taxon>
        <taxon>Chromadorea</taxon>
        <taxon>Rhabditida</taxon>
        <taxon>Tylenchina</taxon>
        <taxon>Panagrolaimomorpha</taxon>
        <taxon>Strongyloidoidea</taxon>
        <taxon>Strongyloididae</taxon>
        <taxon>Strongyloides</taxon>
    </lineage>
</organism>
<evidence type="ECO:0000313" key="3">
    <source>
        <dbReference type="WBParaSite" id="TCONS_00006100.p1"/>
    </source>
</evidence>
<proteinExistence type="predicted"/>
<protein>
    <submittedName>
        <fullName evidence="2 3">Haloacid dehalogenase-like hydrolase domain-containing protein 3</fullName>
    </submittedName>
</protein>
<dbReference type="Gene3D" id="1.10.150.720">
    <property type="entry name" value="Haloacid dehalogenase-like hydrolase"/>
    <property type="match status" value="1"/>
</dbReference>
<dbReference type="SUPFAM" id="SSF56784">
    <property type="entry name" value="HAD-like"/>
    <property type="match status" value="1"/>
</dbReference>
<dbReference type="InterPro" id="IPR006439">
    <property type="entry name" value="HAD-SF_hydro_IA"/>
</dbReference>
<dbReference type="STRING" id="6248.A0A0K0DVY0"/>
<keyword evidence="1" id="KW-1185">Reference proteome</keyword>
<dbReference type="PANTHER" id="PTHR46191">
    <property type="match status" value="1"/>
</dbReference>
<dbReference type="NCBIfam" id="TIGR01549">
    <property type="entry name" value="HAD-SF-IA-v1"/>
    <property type="match status" value="1"/>
</dbReference>
<dbReference type="InterPro" id="IPR023214">
    <property type="entry name" value="HAD_sf"/>
</dbReference>
<dbReference type="InterPro" id="IPR036412">
    <property type="entry name" value="HAD-like_sf"/>
</dbReference>
<evidence type="ECO:0000313" key="2">
    <source>
        <dbReference type="WBParaSite" id="SSTP_0000139700.1"/>
    </source>
</evidence>
<dbReference type="GO" id="GO:0005634">
    <property type="term" value="C:nucleus"/>
    <property type="evidence" value="ECO:0007669"/>
    <property type="project" value="TreeGrafter"/>
</dbReference>